<proteinExistence type="predicted"/>
<organism evidence="2 3">
    <name type="scientific">Hymenolepis diminuta</name>
    <name type="common">Rat tapeworm</name>
    <dbReference type="NCBI Taxonomy" id="6216"/>
    <lineage>
        <taxon>Eukaryota</taxon>
        <taxon>Metazoa</taxon>
        <taxon>Spiralia</taxon>
        <taxon>Lophotrochozoa</taxon>
        <taxon>Platyhelminthes</taxon>
        <taxon>Cestoda</taxon>
        <taxon>Eucestoda</taxon>
        <taxon>Cyclophyllidea</taxon>
        <taxon>Hymenolepididae</taxon>
        <taxon>Hymenolepis</taxon>
    </lineage>
</organism>
<feature type="compositionally biased region" description="Basic and acidic residues" evidence="1">
    <location>
        <begin position="135"/>
        <end position="154"/>
    </location>
</feature>
<gene>
    <name evidence="2" type="ORF">WMSIL1_LOCUS4311</name>
</gene>
<dbReference type="AlphaFoldDB" id="A0A564Y9A4"/>
<evidence type="ECO:0000256" key="1">
    <source>
        <dbReference type="SAM" id="MobiDB-lite"/>
    </source>
</evidence>
<dbReference type="Proteomes" id="UP000321570">
    <property type="component" value="Unassembled WGS sequence"/>
</dbReference>
<dbReference type="EMBL" id="CABIJS010000122">
    <property type="protein sequence ID" value="VUZ43852.1"/>
    <property type="molecule type" value="Genomic_DNA"/>
</dbReference>
<evidence type="ECO:0000313" key="2">
    <source>
        <dbReference type="EMBL" id="VUZ43852.1"/>
    </source>
</evidence>
<keyword evidence="3" id="KW-1185">Reference proteome</keyword>
<reference evidence="2 3" key="1">
    <citation type="submission" date="2019-07" db="EMBL/GenBank/DDBJ databases">
        <authorList>
            <person name="Jastrzebski P J."/>
            <person name="Paukszto L."/>
            <person name="Jastrzebski P J."/>
        </authorList>
    </citation>
    <scope>NUCLEOTIDE SEQUENCE [LARGE SCALE GENOMIC DNA]</scope>
    <source>
        <strain evidence="2 3">WMS-il1</strain>
    </source>
</reference>
<protein>
    <submittedName>
        <fullName evidence="2">Uncharacterized protein</fullName>
    </submittedName>
</protein>
<sequence length="225" mass="25602">MIDLANLLGNQKVDVISKKLNSGGLHSDASEDSQPSESNSEDRRFSLKVSTKGKTSQNHDFKKSLYTKMKRTTPHRSDLLVSNYLETAVTPNLTPSGSEESLPTDRHSITCTGGSMKMDFDDPENEVRHRSKNLKHGDDSRKHKLEPMDSRTSEETDESLTKSQRAEVLCEQLRAELVQEFSDQIKKTVEHAVDKILEQSEMEPFVVKRNLLKDKLVFFIYFTLL</sequence>
<feature type="region of interest" description="Disordered" evidence="1">
    <location>
        <begin position="110"/>
        <end position="162"/>
    </location>
</feature>
<evidence type="ECO:0000313" key="3">
    <source>
        <dbReference type="Proteomes" id="UP000321570"/>
    </source>
</evidence>
<feature type="region of interest" description="Disordered" evidence="1">
    <location>
        <begin position="21"/>
        <end position="67"/>
    </location>
</feature>
<name>A0A564Y9A4_HYMDI</name>
<accession>A0A564Y9A4</accession>